<comment type="caution">
    <text evidence="2">The sequence shown here is derived from an EMBL/GenBank/DDBJ whole genome shotgun (WGS) entry which is preliminary data.</text>
</comment>
<keyword evidence="1" id="KW-0812">Transmembrane</keyword>
<keyword evidence="3" id="KW-1185">Reference proteome</keyword>
<feature type="transmembrane region" description="Helical" evidence="1">
    <location>
        <begin position="12"/>
        <end position="34"/>
    </location>
</feature>
<proteinExistence type="predicted"/>
<accession>A0ABN8DX30</accession>
<organism evidence="2 3">
    <name type="scientific">Vibrio marisflavi CECT 7928</name>
    <dbReference type="NCBI Taxonomy" id="634439"/>
    <lineage>
        <taxon>Bacteria</taxon>
        <taxon>Pseudomonadati</taxon>
        <taxon>Pseudomonadota</taxon>
        <taxon>Gammaproteobacteria</taxon>
        <taxon>Vibrionales</taxon>
        <taxon>Vibrionaceae</taxon>
        <taxon>Vibrio</taxon>
    </lineage>
</organism>
<keyword evidence="1" id="KW-0472">Membrane</keyword>
<protein>
    <submittedName>
        <fullName evidence="2">Uncharacterized protein</fullName>
    </submittedName>
</protein>
<dbReference type="Proteomes" id="UP000838748">
    <property type="component" value="Unassembled WGS sequence"/>
</dbReference>
<gene>
    <name evidence="2" type="ORF">VMF7928_00197</name>
</gene>
<sequence length="52" mass="5941">MPISKKKRNVRPIKMVFIYVFQCLIGVEIVMLGARKKYHHSGLVALTLGAER</sequence>
<name>A0ABN8DX30_9VIBR</name>
<evidence type="ECO:0000256" key="1">
    <source>
        <dbReference type="SAM" id="Phobius"/>
    </source>
</evidence>
<dbReference type="EMBL" id="CAKLDM010000001">
    <property type="protein sequence ID" value="CAH0536101.1"/>
    <property type="molecule type" value="Genomic_DNA"/>
</dbReference>
<evidence type="ECO:0000313" key="2">
    <source>
        <dbReference type="EMBL" id="CAH0536101.1"/>
    </source>
</evidence>
<evidence type="ECO:0000313" key="3">
    <source>
        <dbReference type="Proteomes" id="UP000838748"/>
    </source>
</evidence>
<reference evidence="2" key="1">
    <citation type="submission" date="2021-11" db="EMBL/GenBank/DDBJ databases">
        <authorList>
            <person name="Rodrigo-Torres L."/>
            <person name="Arahal R. D."/>
            <person name="Lucena T."/>
        </authorList>
    </citation>
    <scope>NUCLEOTIDE SEQUENCE</scope>
    <source>
        <strain evidence="2">CECT 7928</strain>
    </source>
</reference>
<dbReference type="RefSeq" id="WP_237359607.1">
    <property type="nucleotide sequence ID" value="NZ_CAKLDM010000001.1"/>
</dbReference>
<keyword evidence="1" id="KW-1133">Transmembrane helix</keyword>